<proteinExistence type="predicted"/>
<dbReference type="OrthoDB" id="343114at2759"/>
<accession>A0A2G5V2F7</accession>
<protein>
    <recommendedName>
        <fullName evidence="1">PPM-type phosphatase domain-containing protein</fullName>
    </recommendedName>
</protein>
<name>A0A2G5V2F7_9PELO</name>
<organism evidence="2 3">
    <name type="scientific">Caenorhabditis nigoni</name>
    <dbReference type="NCBI Taxonomy" id="1611254"/>
    <lineage>
        <taxon>Eukaryota</taxon>
        <taxon>Metazoa</taxon>
        <taxon>Ecdysozoa</taxon>
        <taxon>Nematoda</taxon>
        <taxon>Chromadorea</taxon>
        <taxon>Rhabditida</taxon>
        <taxon>Rhabditina</taxon>
        <taxon>Rhabditomorpha</taxon>
        <taxon>Rhabditoidea</taxon>
        <taxon>Rhabditidae</taxon>
        <taxon>Peloderinae</taxon>
        <taxon>Caenorhabditis</taxon>
    </lineage>
</organism>
<feature type="domain" description="PPM-type phosphatase" evidence="1">
    <location>
        <begin position="54"/>
        <end position="121"/>
    </location>
</feature>
<evidence type="ECO:0000313" key="3">
    <source>
        <dbReference type="Proteomes" id="UP000230233"/>
    </source>
</evidence>
<dbReference type="EMBL" id="PDUG01000002">
    <property type="protein sequence ID" value="PIC45949.1"/>
    <property type="molecule type" value="Genomic_DNA"/>
</dbReference>
<dbReference type="SUPFAM" id="SSF81606">
    <property type="entry name" value="PP2C-like"/>
    <property type="match status" value="1"/>
</dbReference>
<dbReference type="AlphaFoldDB" id="A0A2G5V2F7"/>
<dbReference type="InterPro" id="IPR036457">
    <property type="entry name" value="PPM-type-like_dom_sf"/>
</dbReference>
<dbReference type="STRING" id="1611254.A0A2G5V2F7"/>
<comment type="caution">
    <text evidence="2">The sequence shown here is derived from an EMBL/GenBank/DDBJ whole genome shotgun (WGS) entry which is preliminary data.</text>
</comment>
<dbReference type="Proteomes" id="UP000230233">
    <property type="component" value="Chromosome II"/>
</dbReference>
<gene>
    <name evidence="2" type="primary">Cnig_chr_II.g5800</name>
    <name evidence="2" type="ORF">B9Z55_005800</name>
</gene>
<reference evidence="3" key="1">
    <citation type="submission" date="2017-10" db="EMBL/GenBank/DDBJ databases">
        <title>Rapid genome shrinkage in a self-fertile nematode reveals novel sperm competition proteins.</title>
        <authorList>
            <person name="Yin D."/>
            <person name="Schwarz E.M."/>
            <person name="Thomas C.G."/>
            <person name="Felde R.L."/>
            <person name="Korf I.F."/>
            <person name="Cutter A.D."/>
            <person name="Schartner C.M."/>
            <person name="Ralston E.J."/>
            <person name="Meyer B.J."/>
            <person name="Haag E.S."/>
        </authorList>
    </citation>
    <scope>NUCLEOTIDE SEQUENCE [LARGE SCALE GENOMIC DNA]</scope>
    <source>
        <strain evidence="3">JU1422</strain>
    </source>
</reference>
<sequence length="133" mass="15164">MGEIEHTSWTSIGLDERLEDVAEKVSGKRRKEDRSRENFPEKKNNKMSIFIGHPFAIIACDGLWKSFTNVEAVTYASEQLEVAKKMDIQQEPNETREIAELRIVAERLASEAVRRKCGDNVSVIVVKLELIDC</sequence>
<evidence type="ECO:0000313" key="2">
    <source>
        <dbReference type="EMBL" id="PIC45949.1"/>
    </source>
</evidence>
<evidence type="ECO:0000259" key="1">
    <source>
        <dbReference type="Pfam" id="PF00481"/>
    </source>
</evidence>
<keyword evidence="3" id="KW-1185">Reference proteome</keyword>
<dbReference type="InterPro" id="IPR001932">
    <property type="entry name" value="PPM-type_phosphatase-like_dom"/>
</dbReference>
<dbReference type="Pfam" id="PF00481">
    <property type="entry name" value="PP2C"/>
    <property type="match status" value="1"/>
</dbReference>
<dbReference type="Gene3D" id="3.60.40.10">
    <property type="entry name" value="PPM-type phosphatase domain"/>
    <property type="match status" value="1"/>
</dbReference>